<feature type="transmembrane region" description="Helical" evidence="4">
    <location>
        <begin position="67"/>
        <end position="86"/>
    </location>
</feature>
<dbReference type="InterPro" id="IPR018062">
    <property type="entry name" value="HTH_AraC-typ_CS"/>
</dbReference>
<keyword evidence="4" id="KW-1133">Transmembrane helix</keyword>
<evidence type="ECO:0000313" key="6">
    <source>
        <dbReference type="EMBL" id="MCF0041275.1"/>
    </source>
</evidence>
<protein>
    <submittedName>
        <fullName evidence="6">AraC family transcriptional regulator</fullName>
    </submittedName>
</protein>
<keyword evidence="4" id="KW-0472">Membrane</keyword>
<organism evidence="6 7">
    <name type="scientific">Dyadobacter fanqingshengii</name>
    <dbReference type="NCBI Taxonomy" id="2906443"/>
    <lineage>
        <taxon>Bacteria</taxon>
        <taxon>Pseudomonadati</taxon>
        <taxon>Bacteroidota</taxon>
        <taxon>Cytophagia</taxon>
        <taxon>Cytophagales</taxon>
        <taxon>Spirosomataceae</taxon>
        <taxon>Dyadobacter</taxon>
    </lineage>
</organism>
<feature type="domain" description="HTH araC/xylS-type" evidence="5">
    <location>
        <begin position="268"/>
        <end position="360"/>
    </location>
</feature>
<sequence length="362" mass="41710">MENWKAVLYMLAFGQGMLLSISLIVRGIKKERASIFLGIILFVLALEILNAWGIQVRYHKASYAIPFWNFQSYLLLPLSLWFFAKLTTERDYVFKKRYALLFAPILLELTIRSLWRTYARSTNRSLPSLLDIPVWFFFTEILPIIGMCIVLSVYGRKLFAFQSAWKGLGFALKSGDYFRLYGFFTFLLILTLLWIAGVVFKWPVFAGVEALLTICLFGLGYIGYLSPTFFNLPTLPKPKVAEKPDFLHYDDLAELKKLHAAFHQDSLHIQSKLTLEELASQLHLPPRYVSYLINTHCASNFNNFVNGFRVEEVIRKLGDPKEQHKTVLALAFEAGFNSKSTFNQVFRQHTGKSPSQYLLVQK</sequence>
<dbReference type="Pfam" id="PF12833">
    <property type="entry name" value="HTH_18"/>
    <property type="match status" value="1"/>
</dbReference>
<gene>
    <name evidence="6" type="ORF">LXM24_14325</name>
</gene>
<dbReference type="InterPro" id="IPR009057">
    <property type="entry name" value="Homeodomain-like_sf"/>
</dbReference>
<feature type="transmembrane region" description="Helical" evidence="4">
    <location>
        <begin position="6"/>
        <end position="28"/>
    </location>
</feature>
<dbReference type="PANTHER" id="PTHR43280">
    <property type="entry name" value="ARAC-FAMILY TRANSCRIPTIONAL REGULATOR"/>
    <property type="match status" value="1"/>
</dbReference>
<keyword evidence="1" id="KW-0805">Transcription regulation</keyword>
<feature type="transmembrane region" description="Helical" evidence="4">
    <location>
        <begin position="177"/>
        <end position="196"/>
    </location>
</feature>
<dbReference type="Gene3D" id="1.10.10.60">
    <property type="entry name" value="Homeodomain-like"/>
    <property type="match status" value="2"/>
</dbReference>
<feature type="transmembrane region" description="Helical" evidence="4">
    <location>
        <begin position="98"/>
        <end position="115"/>
    </location>
</feature>
<feature type="transmembrane region" description="Helical" evidence="4">
    <location>
        <begin position="35"/>
        <end position="55"/>
    </location>
</feature>
<dbReference type="Proteomes" id="UP001139700">
    <property type="component" value="Unassembled WGS sequence"/>
</dbReference>
<dbReference type="SUPFAM" id="SSF46689">
    <property type="entry name" value="Homeodomain-like"/>
    <property type="match status" value="1"/>
</dbReference>
<dbReference type="RefSeq" id="WP_234613869.1">
    <property type="nucleotide sequence ID" value="NZ_CP098806.1"/>
</dbReference>
<dbReference type="PROSITE" id="PS01124">
    <property type="entry name" value="HTH_ARAC_FAMILY_2"/>
    <property type="match status" value="1"/>
</dbReference>
<keyword evidence="3" id="KW-0804">Transcription</keyword>
<evidence type="ECO:0000256" key="1">
    <source>
        <dbReference type="ARBA" id="ARBA00023015"/>
    </source>
</evidence>
<dbReference type="SMART" id="SM00342">
    <property type="entry name" value="HTH_ARAC"/>
    <property type="match status" value="1"/>
</dbReference>
<dbReference type="InterPro" id="IPR018060">
    <property type="entry name" value="HTH_AraC"/>
</dbReference>
<keyword evidence="7" id="KW-1185">Reference proteome</keyword>
<evidence type="ECO:0000259" key="5">
    <source>
        <dbReference type="PROSITE" id="PS01124"/>
    </source>
</evidence>
<proteinExistence type="predicted"/>
<keyword evidence="2" id="KW-0238">DNA-binding</keyword>
<feature type="transmembrane region" description="Helical" evidence="4">
    <location>
        <begin position="135"/>
        <end position="156"/>
    </location>
</feature>
<evidence type="ECO:0000256" key="2">
    <source>
        <dbReference type="ARBA" id="ARBA00023125"/>
    </source>
</evidence>
<keyword evidence="4" id="KW-0812">Transmembrane</keyword>
<dbReference type="AlphaFoldDB" id="A0A9X1PB12"/>
<evidence type="ECO:0000256" key="3">
    <source>
        <dbReference type="ARBA" id="ARBA00023163"/>
    </source>
</evidence>
<reference evidence="6" key="1">
    <citation type="submission" date="2021-12" db="EMBL/GenBank/DDBJ databases">
        <title>Novel species in genus Dyadobacter.</title>
        <authorList>
            <person name="Ma C."/>
        </authorList>
    </citation>
    <scope>NUCLEOTIDE SEQUENCE</scope>
    <source>
        <strain evidence="6">CY399</strain>
    </source>
</reference>
<comment type="caution">
    <text evidence="6">The sequence shown here is derived from an EMBL/GenBank/DDBJ whole genome shotgun (WGS) entry which is preliminary data.</text>
</comment>
<evidence type="ECO:0000256" key="4">
    <source>
        <dbReference type="SAM" id="Phobius"/>
    </source>
</evidence>
<accession>A0A9X1PB12</accession>
<dbReference type="GO" id="GO:0003700">
    <property type="term" value="F:DNA-binding transcription factor activity"/>
    <property type="evidence" value="ECO:0007669"/>
    <property type="project" value="InterPro"/>
</dbReference>
<name>A0A9X1PB12_9BACT</name>
<feature type="transmembrane region" description="Helical" evidence="4">
    <location>
        <begin position="202"/>
        <end position="224"/>
    </location>
</feature>
<dbReference type="GO" id="GO:0043565">
    <property type="term" value="F:sequence-specific DNA binding"/>
    <property type="evidence" value="ECO:0007669"/>
    <property type="project" value="InterPro"/>
</dbReference>
<dbReference type="PROSITE" id="PS00041">
    <property type="entry name" value="HTH_ARAC_FAMILY_1"/>
    <property type="match status" value="1"/>
</dbReference>
<evidence type="ECO:0000313" key="7">
    <source>
        <dbReference type="Proteomes" id="UP001139700"/>
    </source>
</evidence>
<dbReference type="EMBL" id="JAJTTA010000002">
    <property type="protein sequence ID" value="MCF0041275.1"/>
    <property type="molecule type" value="Genomic_DNA"/>
</dbReference>
<dbReference type="PANTHER" id="PTHR43280:SF29">
    <property type="entry name" value="ARAC-FAMILY TRANSCRIPTIONAL REGULATOR"/>
    <property type="match status" value="1"/>
</dbReference>